<dbReference type="RefSeq" id="WP_095405399.1">
    <property type="nucleotide sequence ID" value="NZ_NOJZ02000024.1"/>
</dbReference>
<dbReference type="AlphaFoldDB" id="A0A371IQY6"/>
<accession>A0A371IQY6</accession>
<sequence>MKIVLRQNIMLKEVHKTIRIEKIEKTLNSDVIPREGTIIIDEFYETSTNFDGLYRAKDIAIDYKENTCYVDLQDIVIQSYEEIDLDKEIERAEALGWIYLM</sequence>
<name>A0A371IQY6_9FIRM</name>
<evidence type="ECO:0000313" key="1">
    <source>
        <dbReference type="EMBL" id="RDY22891.1"/>
    </source>
</evidence>
<reference evidence="1 2" key="1">
    <citation type="journal article" date="2017" name="Genome Announc.">
        <title>Draft Genome Sequence of Romboutsia maritimum sp. nov. Strain CCRI-22766(T), Isolated from Coastal Estuarine Mud.</title>
        <authorList>
            <person name="Maheux A.F."/>
            <person name="Boudreau D.K."/>
            <person name="Berube E."/>
            <person name="Boissinot M."/>
            <person name="Raymond F."/>
            <person name="Brodeur S."/>
            <person name="Corbeil J."/>
            <person name="Brightwell G."/>
            <person name="Broda D."/>
            <person name="Omar R.F."/>
            <person name="Bergeron M.G."/>
        </authorList>
    </citation>
    <scope>NUCLEOTIDE SEQUENCE [LARGE SCALE GENOMIC DNA]</scope>
    <source>
        <strain evidence="1 2">CCRI-22766</strain>
    </source>
</reference>
<keyword evidence="2" id="KW-1185">Reference proteome</keyword>
<organism evidence="1 2">
    <name type="scientific">Romboutsia maritimum</name>
    <dbReference type="NCBI Taxonomy" id="2020948"/>
    <lineage>
        <taxon>Bacteria</taxon>
        <taxon>Bacillati</taxon>
        <taxon>Bacillota</taxon>
        <taxon>Clostridia</taxon>
        <taxon>Peptostreptococcales</taxon>
        <taxon>Peptostreptococcaceae</taxon>
        <taxon>Romboutsia</taxon>
    </lineage>
</organism>
<evidence type="ECO:0000313" key="2">
    <source>
        <dbReference type="Proteomes" id="UP000243494"/>
    </source>
</evidence>
<comment type="caution">
    <text evidence="1">The sequence shown here is derived from an EMBL/GenBank/DDBJ whole genome shotgun (WGS) entry which is preliminary data.</text>
</comment>
<dbReference type="Proteomes" id="UP000243494">
    <property type="component" value="Unassembled WGS sequence"/>
</dbReference>
<proteinExistence type="predicted"/>
<protein>
    <submittedName>
        <fullName evidence="1">Uncharacterized protein</fullName>
    </submittedName>
</protein>
<gene>
    <name evidence="1" type="ORF">CHF27_011265</name>
</gene>
<dbReference type="EMBL" id="NOJZ02000024">
    <property type="protein sequence ID" value="RDY22891.1"/>
    <property type="molecule type" value="Genomic_DNA"/>
</dbReference>